<dbReference type="InterPro" id="IPR000182">
    <property type="entry name" value="GNAT_dom"/>
</dbReference>
<proteinExistence type="predicted"/>
<evidence type="ECO:0000313" key="3">
    <source>
        <dbReference type="Proteomes" id="UP000509303"/>
    </source>
</evidence>
<accession>A0A7H8N5H9</accession>
<feature type="domain" description="N-acetyltransferase" evidence="1">
    <location>
        <begin position="11"/>
        <end position="160"/>
    </location>
</feature>
<dbReference type="InterPro" id="IPR016181">
    <property type="entry name" value="Acyl_CoA_acyltransferase"/>
</dbReference>
<name>A0A7H8N5H9_9ACTN</name>
<dbReference type="CDD" id="cd04301">
    <property type="entry name" value="NAT_SF"/>
    <property type="match status" value="1"/>
</dbReference>
<dbReference type="AlphaFoldDB" id="A0A7H8N5H9"/>
<evidence type="ECO:0000259" key="1">
    <source>
        <dbReference type="PROSITE" id="PS51186"/>
    </source>
</evidence>
<keyword evidence="3" id="KW-1185">Reference proteome</keyword>
<dbReference type="PROSITE" id="PS51186">
    <property type="entry name" value="GNAT"/>
    <property type="match status" value="1"/>
</dbReference>
<protein>
    <submittedName>
        <fullName evidence="2">GNAT family N-acetyltransferase</fullName>
    </submittedName>
</protein>
<dbReference type="Proteomes" id="UP000509303">
    <property type="component" value="Chromosome"/>
</dbReference>
<reference evidence="2 3" key="1">
    <citation type="submission" date="2020-06" db="EMBL/GenBank/DDBJ databases">
        <title>Genome mining for natural products.</title>
        <authorList>
            <person name="Zhang B."/>
            <person name="Shi J."/>
            <person name="Ge H."/>
        </authorList>
    </citation>
    <scope>NUCLEOTIDE SEQUENCE [LARGE SCALE GENOMIC DNA]</scope>
    <source>
        <strain evidence="2 3">NA00687</strain>
    </source>
</reference>
<dbReference type="SUPFAM" id="SSF55729">
    <property type="entry name" value="Acyl-CoA N-acyltransferases (Nat)"/>
    <property type="match status" value="1"/>
</dbReference>
<dbReference type="Pfam" id="PF13508">
    <property type="entry name" value="Acetyltransf_7"/>
    <property type="match status" value="1"/>
</dbReference>
<dbReference type="Gene3D" id="3.40.630.30">
    <property type="match status" value="1"/>
</dbReference>
<gene>
    <name evidence="2" type="ORF">HUT08_09530</name>
</gene>
<organism evidence="2 3">
    <name type="scientific">Streptomyces buecherae</name>
    <dbReference type="NCBI Taxonomy" id="2763006"/>
    <lineage>
        <taxon>Bacteria</taxon>
        <taxon>Bacillati</taxon>
        <taxon>Actinomycetota</taxon>
        <taxon>Actinomycetes</taxon>
        <taxon>Kitasatosporales</taxon>
        <taxon>Streptomycetaceae</taxon>
        <taxon>Streptomyces</taxon>
    </lineage>
</organism>
<keyword evidence="2" id="KW-0808">Transferase</keyword>
<evidence type="ECO:0000313" key="2">
    <source>
        <dbReference type="EMBL" id="QKW49755.1"/>
    </source>
</evidence>
<dbReference type="GO" id="GO:0016747">
    <property type="term" value="F:acyltransferase activity, transferring groups other than amino-acyl groups"/>
    <property type="evidence" value="ECO:0007669"/>
    <property type="project" value="InterPro"/>
</dbReference>
<dbReference type="RefSeq" id="WP_176161489.1">
    <property type="nucleotide sequence ID" value="NZ_CP054929.1"/>
</dbReference>
<sequence length="160" mass="16956">MPIVTSVVPVAEILDLRWSILRPGQPRASAVFPEDDAPGVFHLAAYPDADATARPLACATFFPDPLPPAAADLAGPRGRAEDAYRFRGMASAPAARGQGYGVAVLRAGLAEAAARGARWTWCNGRTSARGFYERHGFAAVGEEFDIPTVGPHLIFVIESP</sequence>
<dbReference type="EMBL" id="CP054929">
    <property type="protein sequence ID" value="QKW49755.1"/>
    <property type="molecule type" value="Genomic_DNA"/>
</dbReference>